<evidence type="ECO:0000313" key="1">
    <source>
        <dbReference type="EMBL" id="PQA56360.1"/>
    </source>
</evidence>
<accession>A0A2S7IIY8</accession>
<organism evidence="1 2">
    <name type="scientific">Siphonobacter curvatus</name>
    <dbReference type="NCBI Taxonomy" id="2094562"/>
    <lineage>
        <taxon>Bacteria</taxon>
        <taxon>Pseudomonadati</taxon>
        <taxon>Bacteroidota</taxon>
        <taxon>Cytophagia</taxon>
        <taxon>Cytophagales</taxon>
        <taxon>Cytophagaceae</taxon>
        <taxon>Siphonobacter</taxon>
    </lineage>
</organism>
<gene>
    <name evidence="1" type="ORF">C5O19_18660</name>
</gene>
<dbReference type="EMBL" id="PTRA01000003">
    <property type="protein sequence ID" value="PQA56360.1"/>
    <property type="molecule type" value="Genomic_DNA"/>
</dbReference>
<keyword evidence="2" id="KW-1185">Reference proteome</keyword>
<dbReference type="Proteomes" id="UP000239590">
    <property type="component" value="Unassembled WGS sequence"/>
</dbReference>
<protein>
    <submittedName>
        <fullName evidence="1">Uncharacterized protein</fullName>
    </submittedName>
</protein>
<dbReference type="AlphaFoldDB" id="A0A2S7IIY8"/>
<sequence length="128" mass="14207">MSASLQKKLQATSKKSLLALKEEQETIEGQIMALIKDDQLKELFELIVFVPGVSPTTATELLFATNEMQRIHDAKRWLRRRSLSRRCCPFVYSSGTNIRGDSCKQSSSKRSAGCPVESFVPPGAMSAI</sequence>
<name>A0A2S7IIY8_9BACT</name>
<evidence type="ECO:0000313" key="2">
    <source>
        <dbReference type="Proteomes" id="UP000239590"/>
    </source>
</evidence>
<comment type="caution">
    <text evidence="1">The sequence shown here is derived from an EMBL/GenBank/DDBJ whole genome shotgun (WGS) entry which is preliminary data.</text>
</comment>
<proteinExistence type="predicted"/>
<reference evidence="2" key="1">
    <citation type="submission" date="2018-02" db="EMBL/GenBank/DDBJ databases">
        <title>Genome sequencing of Solimonas sp. HR-BB.</title>
        <authorList>
            <person name="Lee Y."/>
            <person name="Jeon C.O."/>
        </authorList>
    </citation>
    <scope>NUCLEOTIDE SEQUENCE [LARGE SCALE GENOMIC DNA]</scope>
    <source>
        <strain evidence="2">HR-U</strain>
    </source>
</reference>